<dbReference type="SMART" id="SM00758">
    <property type="entry name" value="PA14"/>
    <property type="match status" value="1"/>
</dbReference>
<reference evidence="3" key="1">
    <citation type="submission" date="2014-02" db="EMBL/GenBank/DDBJ databases">
        <title>Binary toxins belong to the Vip protein family.</title>
        <authorList>
            <person name="Zhang W."/>
            <person name="Wu Z."/>
            <person name="Chen X."/>
            <person name="Huang N."/>
            <person name="Wang R."/>
        </authorList>
    </citation>
    <scope>NUCLEOTIDE SEQUENCE</scope>
    <source>
        <strain evidence="3">HS66</strain>
    </source>
</reference>
<dbReference type="InterPro" id="IPR035088">
    <property type="entry name" value="PA_Ca-bd"/>
</dbReference>
<dbReference type="PRINTS" id="PR01391">
    <property type="entry name" value="BINARYTOXINB"/>
</dbReference>
<dbReference type="Gene3D" id="3.90.182.10">
    <property type="entry name" value="Toxin - Anthrax Protective Antigen,domain 1"/>
    <property type="match status" value="1"/>
</dbReference>
<dbReference type="Gene3D" id="2.60.120.240">
    <property type="entry name" value="Protective antigen, heptamerisation domain"/>
    <property type="match status" value="1"/>
</dbReference>
<dbReference type="Pfam" id="PF07691">
    <property type="entry name" value="PA14"/>
    <property type="match status" value="1"/>
</dbReference>
<dbReference type="InterPro" id="IPR027439">
    <property type="entry name" value="PA_heptamer_dom"/>
</dbReference>
<feature type="region of interest" description="Disordered" evidence="1">
    <location>
        <begin position="325"/>
        <end position="345"/>
    </location>
</feature>
<dbReference type="Pfam" id="PF17476">
    <property type="entry name" value="Binary_toxB_3"/>
    <property type="match status" value="1"/>
</dbReference>
<dbReference type="InterPro" id="IPR037524">
    <property type="entry name" value="PA14/GLEYA"/>
</dbReference>
<evidence type="ECO:0000259" key="2">
    <source>
        <dbReference type="PROSITE" id="PS51820"/>
    </source>
</evidence>
<dbReference type="Pfam" id="PF17475">
    <property type="entry name" value="Binary_toxB_2"/>
    <property type="match status" value="1"/>
</dbReference>
<gene>
    <name evidence="3" type="primary">vip1</name>
</gene>
<dbReference type="InterPro" id="IPR011658">
    <property type="entry name" value="PA14_dom"/>
</dbReference>
<protein>
    <submittedName>
        <fullName evidence="3">Vip1-like protein</fullName>
    </submittedName>
</protein>
<dbReference type="GO" id="GO:0051260">
    <property type="term" value="P:protein homooligomerization"/>
    <property type="evidence" value="ECO:0007669"/>
    <property type="project" value="InterPro"/>
</dbReference>
<dbReference type="PROSITE" id="PS51820">
    <property type="entry name" value="PA14"/>
    <property type="match status" value="1"/>
</dbReference>
<dbReference type="EMBL" id="KJ433553">
    <property type="protein sequence ID" value="AJA74459.1"/>
    <property type="molecule type" value="Genomic_DNA"/>
</dbReference>
<dbReference type="GO" id="GO:0005576">
    <property type="term" value="C:extracellular region"/>
    <property type="evidence" value="ECO:0007669"/>
    <property type="project" value="InterPro"/>
</dbReference>
<dbReference type="SUPFAM" id="SSF56988">
    <property type="entry name" value="Anthrax protective antigen"/>
    <property type="match status" value="1"/>
</dbReference>
<dbReference type="AlphaFoldDB" id="A0A161ASX7"/>
<feature type="compositionally biased region" description="Low complexity" evidence="1">
    <location>
        <begin position="326"/>
        <end position="345"/>
    </location>
</feature>
<evidence type="ECO:0000256" key="1">
    <source>
        <dbReference type="SAM" id="MobiDB-lite"/>
    </source>
</evidence>
<dbReference type="Gene3D" id="3.10.20.110">
    <property type="match status" value="1"/>
</dbReference>
<evidence type="ECO:0000313" key="3">
    <source>
        <dbReference type="EMBL" id="AJA74459.1"/>
    </source>
</evidence>
<name>A0A161ASX7_BACCE</name>
<accession>A0A161ASX7</accession>
<sequence>MIKRSIPKITKIVPVAFVLSTSFLVTPIQSSAEAHLTSKVTTNSEVSEGLLGYYFNDLDSKDLLFMTNQQTGDLSTLPKEVNDFSDKKQKNVQSAYWHGRIRVDEAGEYVFTTSANQYVKFLVDGNQMINHSDSQQKIKLEKDKFYDIKIEYQNASHDNQNFDLKLYWTTPSNKKELIPAKHLFLPDMKENPTQSTLKSKDKRVRVARSTLANEPTKIADADNDGIPDSLEAGGYTVDVKNGKLLVVPWLESLHGKKGLTKYYSSPLKWSTASDPYSDFQKVTGMIDKQVKHEARNPLVAAYPIVNVDMEQIVLSKNKTVSITDGASKSNTVSKSTSTSTTNSTTASVSAEVSASLFDFGAKVSTSFSSEHSSTVAIDNSKSDTSESNWSKTIGINTGESAYLAAGIRYTNLGTAPIYDVKPTNTIVLGNNQPIATVKAKENQLANVIEPGDYYPAKSQTPILLNAKDDFGSSPITLNLDQVNLLEREKKLKIDTDQVSGKIGKQQMNGDIITEGDWSTAIPQIKKTTARIILNDYTDDKPIERRVAAIDPKDPQERTKPEITLKEAVKLAFPDITEQDGKLYYKGQSLKDAFELVLDTNTANNISSQLNKMTDKDIYNVKLNAQMNIMINAKESNLVPSIEPILGERAITVTPNPKAPADVQYLLRDLTPNTGSTQIVNSGTNTPFKLEVSGDKHYHLIAKLPNGQEYIVYDHVKGYIYNLRQAVGDLFQSYKRGPGLSDFVTQDYLDTLQAGINTLGNVQMKNGFTAEINKAQILLNLKPSFISYYYKKSHNAYTFEFKTNNKAPENVTYKLSDLSKPINKSWTTIGKIEPNKAWWLDNLEKGKKYSLMAQLPDGKEYVLYEQK</sequence>
<dbReference type="InterPro" id="IPR003896">
    <property type="entry name" value="Bacterial_exotoxin_B"/>
</dbReference>
<feature type="domain" description="PA14" evidence="2">
    <location>
        <begin position="45"/>
        <end position="182"/>
    </location>
</feature>
<dbReference type="InterPro" id="IPR035331">
    <property type="entry name" value="Binary_toxB_3"/>
</dbReference>
<organism evidence="3">
    <name type="scientific">Bacillus cereus</name>
    <dbReference type="NCBI Taxonomy" id="1396"/>
    <lineage>
        <taxon>Bacteria</taxon>
        <taxon>Bacillati</taxon>
        <taxon>Bacillota</taxon>
        <taxon>Bacilli</taxon>
        <taxon>Bacillales</taxon>
        <taxon>Bacillaceae</taxon>
        <taxon>Bacillus</taxon>
        <taxon>Bacillus cereus group</taxon>
    </lineage>
</organism>
<dbReference type="Pfam" id="PF03495">
    <property type="entry name" value="Binary_toxB"/>
    <property type="match status" value="1"/>
</dbReference>
<proteinExistence type="predicted"/>
<dbReference type="InterPro" id="IPR037149">
    <property type="entry name" value="PA_heptamer_dom_sf"/>
</dbReference>